<sequence>MTQCTLSQLLKVTWIGNQQCSAQSIAKQCRRSICFEIENQPITKLPVAISSTYSIRAFSKAYQTIDSEKISNNFQFPDHKEFFNDMYYENQETKSAVQDSQPGPKTLGKDYIDPHEPFVQKNMFAPGGILATYKKQVGITAKDVMEQDYWDKVKNLQGDASQYFNVVGQNEKDMMKTTQNLIMRTRLEREVKFDDDFRKRFMTKDYGNYEKYDNNQIKEERDIGANDRGGDQFLLNYYKVMRNINIQPSDEFREGEKKSFEDALTNQNYTNNLVNKKYRAFYAKQADWDLQKQKDDELRFVQNFHQNNVTYFGRMSPIGKQELYTLYLKGMTIKNLSLKYGILPQRVKAIIFQKFLYWNEVYPKLGETHMRLSMEREAQYAAYFPFVDYGLDIKKMAELEKGIYMHSIKRSELDSNPPEELKKKIEKYMGKIKARRHDHIPITLQGKAGSAYLLKNWLIHRGKGSPKVNIHFRDAVRLTGTKNEYRLNNRVALRMKVGGPRYAGMKISQQRTKYYRQ</sequence>
<keyword evidence="2" id="KW-1185">Reference proteome</keyword>
<reference evidence="1 2" key="1">
    <citation type="submission" date="2014-06" db="EMBL/GenBank/DDBJ databases">
        <authorList>
            <person name="Swart Estienne"/>
        </authorList>
    </citation>
    <scope>NUCLEOTIDE SEQUENCE [LARGE SCALE GENOMIC DNA]</scope>
    <source>
        <strain evidence="1 2">130c</strain>
    </source>
</reference>
<organism evidence="1 2">
    <name type="scientific">Stylonychia lemnae</name>
    <name type="common">Ciliate</name>
    <dbReference type="NCBI Taxonomy" id="5949"/>
    <lineage>
        <taxon>Eukaryota</taxon>
        <taxon>Sar</taxon>
        <taxon>Alveolata</taxon>
        <taxon>Ciliophora</taxon>
        <taxon>Intramacronucleata</taxon>
        <taxon>Spirotrichea</taxon>
        <taxon>Stichotrichia</taxon>
        <taxon>Sporadotrichida</taxon>
        <taxon>Oxytrichidae</taxon>
        <taxon>Stylonychinae</taxon>
        <taxon>Stylonychia</taxon>
    </lineage>
</organism>
<dbReference type="CDD" id="cd23693">
    <property type="entry name" value="mS45"/>
    <property type="match status" value="1"/>
</dbReference>
<proteinExistence type="predicted"/>
<gene>
    <name evidence="1" type="primary">Contig14422.g15371</name>
    <name evidence="1" type="ORF">STYLEM_20429</name>
</gene>
<name>A0A078BAM4_STYLE</name>
<evidence type="ECO:0000313" key="1">
    <source>
        <dbReference type="EMBL" id="CDW91276.1"/>
    </source>
</evidence>
<dbReference type="Proteomes" id="UP000039865">
    <property type="component" value="Unassembled WGS sequence"/>
</dbReference>
<protein>
    <submittedName>
        <fullName evidence="1">Uncharacterized protein</fullName>
    </submittedName>
</protein>
<dbReference type="AlphaFoldDB" id="A0A078BAM4"/>
<dbReference type="EMBL" id="CCKQ01019255">
    <property type="protein sequence ID" value="CDW91276.1"/>
    <property type="molecule type" value="Genomic_DNA"/>
</dbReference>
<dbReference type="OrthoDB" id="299379at2759"/>
<evidence type="ECO:0000313" key="2">
    <source>
        <dbReference type="Proteomes" id="UP000039865"/>
    </source>
</evidence>
<dbReference type="InParanoid" id="A0A078BAM4"/>
<accession>A0A078BAM4</accession>